<dbReference type="Proteomes" id="UP000664203">
    <property type="component" value="Unassembled WGS sequence"/>
</dbReference>
<organism evidence="3 4">
    <name type="scientific">Alectoria fallacina</name>
    <dbReference type="NCBI Taxonomy" id="1903189"/>
    <lineage>
        <taxon>Eukaryota</taxon>
        <taxon>Fungi</taxon>
        <taxon>Dikarya</taxon>
        <taxon>Ascomycota</taxon>
        <taxon>Pezizomycotina</taxon>
        <taxon>Lecanoromycetes</taxon>
        <taxon>OSLEUM clade</taxon>
        <taxon>Lecanoromycetidae</taxon>
        <taxon>Lecanorales</taxon>
        <taxon>Lecanorineae</taxon>
        <taxon>Parmeliaceae</taxon>
        <taxon>Alectoria</taxon>
    </lineage>
</organism>
<feature type="region of interest" description="Disordered" evidence="1">
    <location>
        <begin position="1"/>
        <end position="31"/>
    </location>
</feature>
<evidence type="ECO:0000256" key="2">
    <source>
        <dbReference type="SAM" id="Phobius"/>
    </source>
</evidence>
<name>A0A8H3EFI5_9LECA</name>
<dbReference type="OrthoDB" id="5415055at2759"/>
<gene>
    <name evidence="3" type="ORF">ALECFALPRED_009388</name>
</gene>
<proteinExistence type="predicted"/>
<evidence type="ECO:0000313" key="3">
    <source>
        <dbReference type="EMBL" id="CAF9904680.1"/>
    </source>
</evidence>
<keyword evidence="2" id="KW-0812">Transmembrane</keyword>
<keyword evidence="2" id="KW-0472">Membrane</keyword>
<sequence length="841" mass="93460">MSSPPTPNTSFKAAPLRTSRPKERENSSAFPSIATLNLFRKKPSPPPFSPVEPYEVAPGIWSTDATARVFGYLDTSNKRAKSRVQSAGSANSAQHIPVPIRGPLSECKQACFAERTEQCNSDIIRDEAEAEALSRFRQGPRDKHRIKRERNWSGVRRGRMRTVSRDDQLVERGANPRTGLVSPFVVSDNSEECLGGDYIAVGEVGSAGLSPKRRTRSGKWKQDSLGWSLVESPLKSPIAQSLSDKISRTVFIKQLEDRLLVEMPGVNNPNPENMTDEQIKRYQEGIARAYRHGGGILARLDPDTLPSPSQWTSEGPSTPPSKLHKIQRKEVGSGVIRKSNSGDTVIINAKNRASSLPKPRKDIKKRQKVKNIILSNTPKGSSFESCADISNAMRKTDLFLGRWSGTACSQTASDTQSQSYLNTGQAHQCLQNEAKSSPALSDPPPSSPTLSQYLPHLQFLHPSHFANLETSSYRRPAQLLPARLRPLGQQRQAVEYVCPTTFTTTLTKEPRWVQRPKMQRQKGISVVPRFNRLSPGCETPLDGYRQAGYPMSKQSYPNATPVNPLDTAGLVTRRSRAIGPTENVNPAQDLAETRYQRKMPMATDYLRQPPCEKRPKNPVIPAHMTQGLSIGSANVARERIQRNRSGGECTPTYGHLGNESKAVPVVRIQHLANDMDQATLPAELAIGGDSSAWFAGQRTEVEKEDERPDLTTLVQEETMARRRSEIRKAGDMKLWLYAAEAWVESLAKLGLIQQILHQMVCHATRTLYHASPALITLTSPNATTRDHFRAMKDLVLATVYLLVLLILFTVLRKVLVFVSKVLWVWHPLQTILVIIGWCVVG</sequence>
<dbReference type="AlphaFoldDB" id="A0A8H3EFI5"/>
<keyword evidence="2" id="KW-1133">Transmembrane helix</keyword>
<feature type="transmembrane region" description="Helical" evidence="2">
    <location>
        <begin position="823"/>
        <end position="840"/>
    </location>
</feature>
<comment type="caution">
    <text evidence="3">The sequence shown here is derived from an EMBL/GenBank/DDBJ whole genome shotgun (WGS) entry which is preliminary data.</text>
</comment>
<reference evidence="3" key="1">
    <citation type="submission" date="2021-03" db="EMBL/GenBank/DDBJ databases">
        <authorList>
            <person name="Tagirdzhanova G."/>
        </authorList>
    </citation>
    <scope>NUCLEOTIDE SEQUENCE</scope>
</reference>
<evidence type="ECO:0000313" key="4">
    <source>
        <dbReference type="Proteomes" id="UP000664203"/>
    </source>
</evidence>
<feature type="compositionally biased region" description="Polar residues" evidence="1">
    <location>
        <begin position="306"/>
        <end position="316"/>
    </location>
</feature>
<evidence type="ECO:0000256" key="1">
    <source>
        <dbReference type="SAM" id="MobiDB-lite"/>
    </source>
</evidence>
<keyword evidence="4" id="KW-1185">Reference proteome</keyword>
<feature type="region of interest" description="Disordered" evidence="1">
    <location>
        <begin position="431"/>
        <end position="452"/>
    </location>
</feature>
<accession>A0A8H3EFI5</accession>
<protein>
    <submittedName>
        <fullName evidence="3">Uncharacterized protein</fullName>
    </submittedName>
</protein>
<feature type="transmembrane region" description="Helical" evidence="2">
    <location>
        <begin position="794"/>
        <end position="811"/>
    </location>
</feature>
<dbReference type="EMBL" id="CAJPDR010000007">
    <property type="protein sequence ID" value="CAF9904680.1"/>
    <property type="molecule type" value="Genomic_DNA"/>
</dbReference>
<feature type="region of interest" description="Disordered" evidence="1">
    <location>
        <begin position="303"/>
        <end position="323"/>
    </location>
</feature>